<name>A0A3Q3KIR6_9TELE</name>
<dbReference type="PANTHER" id="PTHR16504">
    <property type="entry name" value="5'(3')-DEOXYRIBONUCLEOTIDASE"/>
    <property type="match status" value="1"/>
</dbReference>
<accession>A0A3Q3KIR6</accession>
<proteinExistence type="predicted"/>
<dbReference type="STRING" id="205130.ENSMAMP00000000588"/>
<dbReference type="SFLD" id="SFLDS00003">
    <property type="entry name" value="Haloacid_Dehalogenase"/>
    <property type="match status" value="1"/>
</dbReference>
<evidence type="ECO:0000256" key="1">
    <source>
        <dbReference type="PIRSR" id="PIRSR610708-1"/>
    </source>
</evidence>
<dbReference type="SUPFAM" id="SSF56784">
    <property type="entry name" value="HAD-like"/>
    <property type="match status" value="1"/>
</dbReference>
<dbReference type="GO" id="GO:0005739">
    <property type="term" value="C:mitochondrion"/>
    <property type="evidence" value="ECO:0007669"/>
    <property type="project" value="TreeGrafter"/>
</dbReference>
<sequence>MFNSLQHISLETEKHLFASSNFTDDSKPEKKRCVCVWGGGGGGVLTAQPAHLGNALGCPRPPAQCLGGTDFWPTAPRLKPLFPGSKVERICENMSSSCPSGKRLRVLVDMDGVLADFEGGFLKKYRARYPDEPFISLEDRRGFWVSTQYGQLRSDLCDKAISIWQSKDFFIELEPLPGGVEAVKDMANMDNTDVFICTSPIKHYKHCPYEKYAWVEKHFGHDFLEQVILTRDKTVITGDILIDDKPDILGAESKPTWEHILFTACHNKHLSISPFQRRLLSWSDDWKAILDSKRQ</sequence>
<dbReference type="SFLD" id="SFLDG01126">
    <property type="entry name" value="C1.2:_Nucleotidase_Like"/>
    <property type="match status" value="1"/>
</dbReference>
<reference evidence="2" key="2">
    <citation type="submission" date="2025-09" db="UniProtKB">
        <authorList>
            <consortium name="Ensembl"/>
        </authorList>
    </citation>
    <scope>IDENTIFICATION</scope>
</reference>
<dbReference type="Gene3D" id="3.40.50.1000">
    <property type="entry name" value="HAD superfamily/HAD-like"/>
    <property type="match status" value="1"/>
</dbReference>
<dbReference type="Ensembl" id="ENSMAMT00000000602.2">
    <property type="protein sequence ID" value="ENSMAMP00000000588.1"/>
    <property type="gene ID" value="ENSMAMG00000000379.2"/>
</dbReference>
<dbReference type="GO" id="GO:0008253">
    <property type="term" value="F:5'-nucleotidase activity"/>
    <property type="evidence" value="ECO:0007669"/>
    <property type="project" value="InterPro"/>
</dbReference>
<keyword evidence="3" id="KW-1185">Reference proteome</keyword>
<dbReference type="Pfam" id="PF06941">
    <property type="entry name" value="NT5C"/>
    <property type="match status" value="1"/>
</dbReference>
<dbReference type="InterPro" id="IPR023214">
    <property type="entry name" value="HAD_sf"/>
</dbReference>
<protein>
    <submittedName>
        <fullName evidence="2">5',3'-nucleotidase, mitochondrial</fullName>
    </submittedName>
</protein>
<dbReference type="GeneTree" id="ENSGT00390000011596"/>
<feature type="active site" description="Nucleophile" evidence="1">
    <location>
        <position position="109"/>
    </location>
</feature>
<feature type="active site" description="Proton donor" evidence="1">
    <location>
        <position position="111"/>
    </location>
</feature>
<dbReference type="CDD" id="cd02587">
    <property type="entry name" value="HAD_5-3dNT"/>
    <property type="match status" value="1"/>
</dbReference>
<dbReference type="FunFam" id="3.40.50.1000:FF:000133">
    <property type="entry name" value="5'(3')-deoxyribonucleotidase, cytosolic type"/>
    <property type="match status" value="1"/>
</dbReference>
<reference evidence="2" key="1">
    <citation type="submission" date="2025-08" db="UniProtKB">
        <authorList>
            <consortium name="Ensembl"/>
        </authorList>
    </citation>
    <scope>IDENTIFICATION</scope>
</reference>
<dbReference type="Proteomes" id="UP000261640">
    <property type="component" value="Unplaced"/>
</dbReference>
<dbReference type="AlphaFoldDB" id="A0A3Q3KIR6"/>
<dbReference type="SFLD" id="SFLDG01145">
    <property type="entry name" value="C1.2.1"/>
    <property type="match status" value="1"/>
</dbReference>
<evidence type="ECO:0000313" key="3">
    <source>
        <dbReference type="Proteomes" id="UP000261640"/>
    </source>
</evidence>
<evidence type="ECO:0000313" key="2">
    <source>
        <dbReference type="Ensembl" id="ENSMAMP00000000588.1"/>
    </source>
</evidence>
<dbReference type="InParanoid" id="A0A3Q3KIR6"/>
<dbReference type="Gene3D" id="1.10.40.40">
    <property type="entry name" value="Deoxyribonucleotidase, domain 2"/>
    <property type="match status" value="1"/>
</dbReference>
<dbReference type="InterPro" id="IPR010708">
    <property type="entry name" value="5'(3')-deoxyribonucleotidase"/>
</dbReference>
<organism evidence="2 3">
    <name type="scientific">Mastacembelus armatus</name>
    <name type="common">zig-zag eel</name>
    <dbReference type="NCBI Taxonomy" id="205130"/>
    <lineage>
        <taxon>Eukaryota</taxon>
        <taxon>Metazoa</taxon>
        <taxon>Chordata</taxon>
        <taxon>Craniata</taxon>
        <taxon>Vertebrata</taxon>
        <taxon>Euteleostomi</taxon>
        <taxon>Actinopterygii</taxon>
        <taxon>Neopterygii</taxon>
        <taxon>Teleostei</taxon>
        <taxon>Neoteleostei</taxon>
        <taxon>Acanthomorphata</taxon>
        <taxon>Anabantaria</taxon>
        <taxon>Synbranchiformes</taxon>
        <taxon>Mastacembelidae</taxon>
        <taxon>Mastacembelus</taxon>
    </lineage>
</organism>
<dbReference type="InterPro" id="IPR036412">
    <property type="entry name" value="HAD-like_sf"/>
</dbReference>
<dbReference type="PANTHER" id="PTHR16504:SF4">
    <property type="entry name" value="5'(3')-DEOXYRIBONUCLEOTIDASE"/>
    <property type="match status" value="1"/>
</dbReference>
<dbReference type="GO" id="GO:0009223">
    <property type="term" value="P:pyrimidine deoxyribonucleotide catabolic process"/>
    <property type="evidence" value="ECO:0007669"/>
    <property type="project" value="TreeGrafter"/>
</dbReference>